<sequence length="458" mass="48854">MKALDLGSKNVFSTVLKLTLPAMLAQFINVLYSVVDRMYVGNIQDIGGTVLAGVGVCAPISTLITSFAYLIGLGGAPLFAMSLGEGREDNSKRILSNAFVSLIALSVLVSVLMLSLRRPMLMTFGASEDTYVYAERYLIVCAAGAIFPILATGLNQFIVAQGYSGIGMATTAIGAAANIALDPLFIFVFGLDAMGAAIATVISQFLSFAFVIVFLRMKKTKVRLSFSKPDFKVIFKTVKLGLSPFIIIATDSVIIIVSNAVLQSYGGADGDMWITVSTVVQAFFTLISMPMMGISTGSQPVISYNYGAKNISLIKKAEKIIVGMCLAFTGIMFALSFAIAAPFVSLFTSDAVIAEKSVWGIRVFMIGVIPLAFQYAFVDGLTALGQPQYSVALSLSRKLIVYLGSTLLLPVFFGVQSVFYAEPICDIVAAIVSSIVFAVAFPRILRKRLSAPDKALLG</sequence>
<evidence type="ECO:0000256" key="1">
    <source>
        <dbReference type="ARBA" id="ARBA00004651"/>
    </source>
</evidence>
<keyword evidence="8 10" id="KW-0472">Membrane</keyword>
<dbReference type="GO" id="GO:0042910">
    <property type="term" value="F:xenobiotic transmembrane transporter activity"/>
    <property type="evidence" value="ECO:0007669"/>
    <property type="project" value="InterPro"/>
</dbReference>
<name>A0A9D2CYW0_9FIRM</name>
<reference evidence="11" key="2">
    <citation type="submission" date="2021-04" db="EMBL/GenBank/DDBJ databases">
        <authorList>
            <person name="Gilroy R."/>
        </authorList>
    </citation>
    <scope>NUCLEOTIDE SEQUENCE</scope>
    <source>
        <strain evidence="11">CHK187-5294</strain>
    </source>
</reference>
<protein>
    <recommendedName>
        <fullName evidence="3">Multidrug export protein MepA</fullName>
    </recommendedName>
</protein>
<keyword evidence="6 10" id="KW-0812">Transmembrane</keyword>
<evidence type="ECO:0000256" key="5">
    <source>
        <dbReference type="ARBA" id="ARBA00022475"/>
    </source>
</evidence>
<evidence type="ECO:0000313" key="12">
    <source>
        <dbReference type="Proteomes" id="UP000824132"/>
    </source>
</evidence>
<keyword evidence="7 10" id="KW-1133">Transmembrane helix</keyword>
<dbReference type="EMBL" id="DXCL01000021">
    <property type="protein sequence ID" value="HIZ03354.1"/>
    <property type="molecule type" value="Genomic_DNA"/>
</dbReference>
<keyword evidence="9" id="KW-0046">Antibiotic resistance</keyword>
<feature type="transmembrane region" description="Helical" evidence="10">
    <location>
        <begin position="238"/>
        <end position="261"/>
    </location>
</feature>
<comment type="similarity">
    <text evidence="2">Belongs to the multi antimicrobial extrusion (MATE) (TC 2.A.66.1) family. MepA subfamily.</text>
</comment>
<feature type="transmembrane region" description="Helical" evidence="10">
    <location>
        <begin position="320"/>
        <end position="347"/>
    </location>
</feature>
<keyword evidence="5" id="KW-1003">Cell membrane</keyword>
<organism evidence="11 12">
    <name type="scientific">Candidatus Borkfalkia avistercoris</name>
    <dbReference type="NCBI Taxonomy" id="2838504"/>
    <lineage>
        <taxon>Bacteria</taxon>
        <taxon>Bacillati</taxon>
        <taxon>Bacillota</taxon>
        <taxon>Clostridia</taxon>
        <taxon>Christensenellales</taxon>
        <taxon>Christensenellaceae</taxon>
        <taxon>Candidatus Borkfalkia</taxon>
    </lineage>
</organism>
<feature type="transmembrane region" description="Helical" evidence="10">
    <location>
        <begin position="196"/>
        <end position="217"/>
    </location>
</feature>
<evidence type="ECO:0000256" key="9">
    <source>
        <dbReference type="ARBA" id="ARBA00023251"/>
    </source>
</evidence>
<evidence type="ECO:0000256" key="10">
    <source>
        <dbReference type="SAM" id="Phobius"/>
    </source>
</evidence>
<dbReference type="GO" id="GO:0005886">
    <property type="term" value="C:plasma membrane"/>
    <property type="evidence" value="ECO:0007669"/>
    <property type="project" value="UniProtKB-SubCell"/>
</dbReference>
<feature type="transmembrane region" description="Helical" evidence="10">
    <location>
        <begin position="94"/>
        <end position="116"/>
    </location>
</feature>
<evidence type="ECO:0000256" key="7">
    <source>
        <dbReference type="ARBA" id="ARBA00022989"/>
    </source>
</evidence>
<dbReference type="CDD" id="cd13143">
    <property type="entry name" value="MATE_MepA_like"/>
    <property type="match status" value="1"/>
</dbReference>
<dbReference type="InterPro" id="IPR048279">
    <property type="entry name" value="MdtK-like"/>
</dbReference>
<dbReference type="Proteomes" id="UP000824132">
    <property type="component" value="Unassembled WGS sequence"/>
</dbReference>
<feature type="transmembrane region" description="Helical" evidence="10">
    <location>
        <begin position="427"/>
        <end position="445"/>
    </location>
</feature>
<dbReference type="NCBIfam" id="TIGR00797">
    <property type="entry name" value="matE"/>
    <property type="match status" value="1"/>
</dbReference>
<evidence type="ECO:0000256" key="6">
    <source>
        <dbReference type="ARBA" id="ARBA00022692"/>
    </source>
</evidence>
<evidence type="ECO:0000256" key="8">
    <source>
        <dbReference type="ARBA" id="ARBA00023136"/>
    </source>
</evidence>
<evidence type="ECO:0000313" key="11">
    <source>
        <dbReference type="EMBL" id="HIZ03354.1"/>
    </source>
</evidence>
<comment type="subcellular location">
    <subcellularLocation>
        <location evidence="1">Cell membrane</location>
        <topology evidence="1">Multi-pass membrane protein</topology>
    </subcellularLocation>
</comment>
<feature type="transmembrane region" description="Helical" evidence="10">
    <location>
        <begin position="46"/>
        <end position="73"/>
    </location>
</feature>
<accession>A0A9D2CYW0</accession>
<feature type="transmembrane region" description="Helical" evidence="10">
    <location>
        <begin position="399"/>
        <end position="421"/>
    </location>
</feature>
<dbReference type="InterPro" id="IPR002528">
    <property type="entry name" value="MATE_fam"/>
</dbReference>
<dbReference type="AlphaFoldDB" id="A0A9D2CYW0"/>
<feature type="transmembrane region" description="Helical" evidence="10">
    <location>
        <begin position="136"/>
        <end position="154"/>
    </location>
</feature>
<feature type="transmembrane region" description="Helical" evidence="10">
    <location>
        <begin position="12"/>
        <end position="34"/>
    </location>
</feature>
<evidence type="ECO:0000256" key="2">
    <source>
        <dbReference type="ARBA" id="ARBA00008417"/>
    </source>
</evidence>
<dbReference type="PIRSF" id="PIRSF006603">
    <property type="entry name" value="DinF"/>
    <property type="match status" value="1"/>
</dbReference>
<dbReference type="Pfam" id="PF01554">
    <property type="entry name" value="MatE"/>
    <property type="match status" value="2"/>
</dbReference>
<gene>
    <name evidence="11" type="ORF">H9727_03625</name>
</gene>
<dbReference type="InterPro" id="IPR045070">
    <property type="entry name" value="MATE_MepA-like"/>
</dbReference>
<keyword evidence="4" id="KW-0813">Transport</keyword>
<evidence type="ECO:0000256" key="3">
    <source>
        <dbReference type="ARBA" id="ARBA00022106"/>
    </source>
</evidence>
<evidence type="ECO:0000256" key="4">
    <source>
        <dbReference type="ARBA" id="ARBA00022448"/>
    </source>
</evidence>
<dbReference type="PANTHER" id="PTHR43823">
    <property type="entry name" value="SPORULATION PROTEIN YKVU"/>
    <property type="match status" value="1"/>
</dbReference>
<proteinExistence type="inferred from homology"/>
<dbReference type="PANTHER" id="PTHR43823:SF3">
    <property type="entry name" value="MULTIDRUG EXPORT PROTEIN MEPA"/>
    <property type="match status" value="1"/>
</dbReference>
<dbReference type="GO" id="GO:0046677">
    <property type="term" value="P:response to antibiotic"/>
    <property type="evidence" value="ECO:0007669"/>
    <property type="project" value="UniProtKB-KW"/>
</dbReference>
<reference evidence="11" key="1">
    <citation type="journal article" date="2021" name="PeerJ">
        <title>Extensive microbial diversity within the chicken gut microbiome revealed by metagenomics and culture.</title>
        <authorList>
            <person name="Gilroy R."/>
            <person name="Ravi A."/>
            <person name="Getino M."/>
            <person name="Pursley I."/>
            <person name="Horton D.L."/>
            <person name="Alikhan N.F."/>
            <person name="Baker D."/>
            <person name="Gharbi K."/>
            <person name="Hall N."/>
            <person name="Watson M."/>
            <person name="Adriaenssens E.M."/>
            <person name="Foster-Nyarko E."/>
            <person name="Jarju S."/>
            <person name="Secka A."/>
            <person name="Antonio M."/>
            <person name="Oren A."/>
            <person name="Chaudhuri R.R."/>
            <person name="La Ragione R."/>
            <person name="Hildebrand F."/>
            <person name="Pallen M.J."/>
        </authorList>
    </citation>
    <scope>NUCLEOTIDE SEQUENCE</scope>
    <source>
        <strain evidence="11">CHK187-5294</strain>
    </source>
</reference>
<feature type="transmembrane region" description="Helical" evidence="10">
    <location>
        <begin position="273"/>
        <end position="294"/>
    </location>
</feature>
<feature type="transmembrane region" description="Helical" evidence="10">
    <location>
        <begin position="359"/>
        <end position="378"/>
    </location>
</feature>
<comment type="caution">
    <text evidence="11">The sequence shown here is derived from an EMBL/GenBank/DDBJ whole genome shotgun (WGS) entry which is preliminary data.</text>
</comment>
<dbReference type="InterPro" id="IPR051327">
    <property type="entry name" value="MATE_MepA_subfamily"/>
</dbReference>
<dbReference type="GO" id="GO:0015297">
    <property type="term" value="F:antiporter activity"/>
    <property type="evidence" value="ECO:0007669"/>
    <property type="project" value="InterPro"/>
</dbReference>